<organism evidence="8 9">
    <name type="scientific">Candidatus Roizmanbacteria bacterium RIFCSPLOWO2_01_FULL_40_42</name>
    <dbReference type="NCBI Taxonomy" id="1802066"/>
    <lineage>
        <taxon>Bacteria</taxon>
        <taxon>Candidatus Roizmaniibacteriota</taxon>
    </lineage>
</organism>
<dbReference type="Pfam" id="PF00213">
    <property type="entry name" value="OSCP"/>
    <property type="match status" value="1"/>
</dbReference>
<evidence type="ECO:0000256" key="5">
    <source>
        <dbReference type="ARBA" id="ARBA00023136"/>
    </source>
</evidence>
<dbReference type="GO" id="GO:0016020">
    <property type="term" value="C:membrane"/>
    <property type="evidence" value="ECO:0007669"/>
    <property type="project" value="UniProtKB-SubCell"/>
</dbReference>
<dbReference type="EMBL" id="MGAQ01000002">
    <property type="protein sequence ID" value="OGK51282.1"/>
    <property type="molecule type" value="Genomic_DNA"/>
</dbReference>
<evidence type="ECO:0000256" key="4">
    <source>
        <dbReference type="ARBA" id="ARBA00023065"/>
    </source>
</evidence>
<gene>
    <name evidence="8" type="ORF">A3B50_04805</name>
</gene>
<evidence type="ECO:0000256" key="3">
    <source>
        <dbReference type="ARBA" id="ARBA00022781"/>
    </source>
</evidence>
<keyword evidence="4" id="KW-0406">Ion transport</keyword>
<proteinExistence type="predicted"/>
<keyword evidence="2" id="KW-0813">Transport</keyword>
<evidence type="ECO:0000313" key="9">
    <source>
        <dbReference type="Proteomes" id="UP000178558"/>
    </source>
</evidence>
<dbReference type="AlphaFoldDB" id="A0A1F7J6N8"/>
<keyword evidence="3" id="KW-0375">Hydrogen ion transport</keyword>
<protein>
    <submittedName>
        <fullName evidence="8">Uncharacterized protein</fullName>
    </submittedName>
</protein>
<reference evidence="8 9" key="1">
    <citation type="journal article" date="2016" name="Nat. Commun.">
        <title>Thousands of microbial genomes shed light on interconnected biogeochemical processes in an aquifer system.</title>
        <authorList>
            <person name="Anantharaman K."/>
            <person name="Brown C.T."/>
            <person name="Hug L.A."/>
            <person name="Sharon I."/>
            <person name="Castelle C.J."/>
            <person name="Probst A.J."/>
            <person name="Thomas B.C."/>
            <person name="Singh A."/>
            <person name="Wilkins M.J."/>
            <person name="Karaoz U."/>
            <person name="Brodie E.L."/>
            <person name="Williams K.H."/>
            <person name="Hubbard S.S."/>
            <person name="Banfield J.F."/>
        </authorList>
    </citation>
    <scope>NUCLEOTIDE SEQUENCE [LARGE SCALE GENOMIC DNA]</scope>
</reference>
<evidence type="ECO:0000313" key="8">
    <source>
        <dbReference type="EMBL" id="OGK51282.1"/>
    </source>
</evidence>
<keyword evidence="7" id="KW-0175">Coiled coil</keyword>
<evidence type="ECO:0000256" key="1">
    <source>
        <dbReference type="ARBA" id="ARBA00004370"/>
    </source>
</evidence>
<evidence type="ECO:0000256" key="7">
    <source>
        <dbReference type="SAM" id="Coils"/>
    </source>
</evidence>
<evidence type="ECO:0000256" key="2">
    <source>
        <dbReference type="ARBA" id="ARBA00022448"/>
    </source>
</evidence>
<keyword evidence="6" id="KW-0066">ATP synthesis</keyword>
<sequence>MKIKQRLKEDLKKYLFKKQEEEQNKVTIRSAYKLAEEELKSIVELFPELKGKEVAQIIDDSLIAGVVIQQGSKVRDLSLKSQLMSLEQRINEIA</sequence>
<comment type="caution">
    <text evidence="8">The sequence shown here is derived from an EMBL/GenBank/DDBJ whole genome shotgun (WGS) entry which is preliminary data.</text>
</comment>
<comment type="subcellular location">
    <subcellularLocation>
        <location evidence="1">Membrane</location>
    </subcellularLocation>
</comment>
<dbReference type="Proteomes" id="UP000178558">
    <property type="component" value="Unassembled WGS sequence"/>
</dbReference>
<dbReference type="InterPro" id="IPR000711">
    <property type="entry name" value="ATPase_OSCP/dsu"/>
</dbReference>
<dbReference type="PRINTS" id="PR00125">
    <property type="entry name" value="ATPASEDELTA"/>
</dbReference>
<evidence type="ECO:0000256" key="6">
    <source>
        <dbReference type="ARBA" id="ARBA00023310"/>
    </source>
</evidence>
<accession>A0A1F7J6N8</accession>
<keyword evidence="5" id="KW-0472">Membrane</keyword>
<dbReference type="GO" id="GO:0046933">
    <property type="term" value="F:proton-transporting ATP synthase activity, rotational mechanism"/>
    <property type="evidence" value="ECO:0007669"/>
    <property type="project" value="InterPro"/>
</dbReference>
<name>A0A1F7J6N8_9BACT</name>
<feature type="coiled-coil region" evidence="7">
    <location>
        <begin position="4"/>
        <end position="38"/>
    </location>
</feature>